<sequence>YVNSALAKTEAVEHGYDEAIILNEDGHVSEGSGENIFILEGGRLITPPVWANILVGITRDTAITLARDELGIETIERPIDRSELYLADECFMTGTAAHVTPVIEVDHRPVGDGKRGPVTAELQRLYFDVVRGKNSKYAHWCTACHIAR</sequence>
<dbReference type="InterPro" id="IPR001544">
    <property type="entry name" value="Aminotrans_IV"/>
</dbReference>
<dbReference type="Pfam" id="PF01063">
    <property type="entry name" value="Aminotran_4"/>
    <property type="match status" value="1"/>
</dbReference>
<dbReference type="Gene3D" id="3.20.10.10">
    <property type="entry name" value="D-amino Acid Aminotransferase, subunit A, domain 2"/>
    <property type="match status" value="1"/>
</dbReference>
<dbReference type="AlphaFoldDB" id="X0X8A0"/>
<dbReference type="GO" id="GO:0046394">
    <property type="term" value="P:carboxylic acid biosynthetic process"/>
    <property type="evidence" value="ECO:0007669"/>
    <property type="project" value="UniProtKB-ARBA"/>
</dbReference>
<name>X0X8A0_9ZZZZ</name>
<accession>X0X8A0</accession>
<dbReference type="InterPro" id="IPR050571">
    <property type="entry name" value="Class-IV_PLP-Dep_Aminotrnsfr"/>
</dbReference>
<dbReference type="FunFam" id="3.20.10.10:FF:000002">
    <property type="entry name" value="D-alanine aminotransferase"/>
    <property type="match status" value="1"/>
</dbReference>
<comment type="cofactor">
    <cofactor evidence="1">
        <name>pyridoxal 5'-phosphate</name>
        <dbReference type="ChEBI" id="CHEBI:597326"/>
    </cofactor>
</comment>
<dbReference type="PANTHER" id="PTHR42743:SF4">
    <property type="entry name" value="BRANCHED-CHAIN-AMINO-ACID AMINOTRANSFERASE-RELATED"/>
    <property type="match status" value="1"/>
</dbReference>
<dbReference type="InterPro" id="IPR036038">
    <property type="entry name" value="Aminotransferase-like"/>
</dbReference>
<dbReference type="GO" id="GO:0003824">
    <property type="term" value="F:catalytic activity"/>
    <property type="evidence" value="ECO:0007669"/>
    <property type="project" value="InterPro"/>
</dbReference>
<evidence type="ECO:0008006" key="5">
    <source>
        <dbReference type="Google" id="ProtNLM"/>
    </source>
</evidence>
<dbReference type="EMBL" id="BARS01040764">
    <property type="protein sequence ID" value="GAG39270.1"/>
    <property type="molecule type" value="Genomic_DNA"/>
</dbReference>
<evidence type="ECO:0000256" key="3">
    <source>
        <dbReference type="ARBA" id="ARBA00022898"/>
    </source>
</evidence>
<evidence type="ECO:0000313" key="4">
    <source>
        <dbReference type="EMBL" id="GAG39270.1"/>
    </source>
</evidence>
<dbReference type="GO" id="GO:0008652">
    <property type="term" value="P:amino acid biosynthetic process"/>
    <property type="evidence" value="ECO:0007669"/>
    <property type="project" value="UniProtKB-ARBA"/>
</dbReference>
<gene>
    <name evidence="4" type="ORF">S01H1_62095</name>
</gene>
<comment type="similarity">
    <text evidence="2">Belongs to the class-IV pyridoxal-phosphate-dependent aminotransferase family.</text>
</comment>
<evidence type="ECO:0000256" key="1">
    <source>
        <dbReference type="ARBA" id="ARBA00001933"/>
    </source>
</evidence>
<protein>
    <recommendedName>
        <fullName evidence="5">Branched-chain amino acid aminotransferase</fullName>
    </recommendedName>
</protein>
<comment type="caution">
    <text evidence="4">The sequence shown here is derived from an EMBL/GenBank/DDBJ whole genome shotgun (WGS) entry which is preliminary data.</text>
</comment>
<proteinExistence type="inferred from homology"/>
<dbReference type="InterPro" id="IPR043132">
    <property type="entry name" value="BCAT-like_C"/>
</dbReference>
<dbReference type="PROSITE" id="PS00770">
    <property type="entry name" value="AA_TRANSFER_CLASS_4"/>
    <property type="match status" value="1"/>
</dbReference>
<organism evidence="4">
    <name type="scientific">marine sediment metagenome</name>
    <dbReference type="NCBI Taxonomy" id="412755"/>
    <lineage>
        <taxon>unclassified sequences</taxon>
        <taxon>metagenomes</taxon>
        <taxon>ecological metagenomes</taxon>
    </lineage>
</organism>
<reference evidence="4" key="1">
    <citation type="journal article" date="2014" name="Front. Microbiol.">
        <title>High frequency of phylogenetically diverse reductive dehalogenase-homologous genes in deep subseafloor sedimentary metagenomes.</title>
        <authorList>
            <person name="Kawai M."/>
            <person name="Futagami T."/>
            <person name="Toyoda A."/>
            <person name="Takaki Y."/>
            <person name="Nishi S."/>
            <person name="Hori S."/>
            <person name="Arai W."/>
            <person name="Tsubouchi T."/>
            <person name="Morono Y."/>
            <person name="Uchiyama I."/>
            <person name="Ito T."/>
            <person name="Fujiyama A."/>
            <person name="Inagaki F."/>
            <person name="Takami H."/>
        </authorList>
    </citation>
    <scope>NUCLEOTIDE SEQUENCE</scope>
    <source>
        <strain evidence="4">Expedition CK06-06</strain>
    </source>
</reference>
<evidence type="ECO:0000256" key="2">
    <source>
        <dbReference type="ARBA" id="ARBA00009320"/>
    </source>
</evidence>
<dbReference type="PANTHER" id="PTHR42743">
    <property type="entry name" value="AMINO-ACID AMINOTRANSFERASE"/>
    <property type="match status" value="1"/>
</dbReference>
<feature type="non-terminal residue" evidence="4">
    <location>
        <position position="1"/>
    </location>
</feature>
<keyword evidence="3" id="KW-0663">Pyridoxal phosphate</keyword>
<dbReference type="SUPFAM" id="SSF56752">
    <property type="entry name" value="D-aminoacid aminotransferase-like PLP-dependent enzymes"/>
    <property type="match status" value="1"/>
</dbReference>
<dbReference type="InterPro" id="IPR018300">
    <property type="entry name" value="Aminotrans_IV_CS"/>
</dbReference>